<dbReference type="Proteomes" id="UP000248168">
    <property type="component" value="Unassembled WGS sequence"/>
</dbReference>
<dbReference type="AlphaFoldDB" id="A0A330L4V9"/>
<name>A0A330L4V9_9BACT</name>
<dbReference type="InParanoid" id="A0A330L4V9"/>
<protein>
    <submittedName>
        <fullName evidence="2">Putative lipoprotein</fullName>
    </submittedName>
</protein>
<reference evidence="3" key="1">
    <citation type="submission" date="2018-04" db="EMBL/GenBank/DDBJ databases">
        <authorList>
            <person name="Lucker S."/>
            <person name="Sakoula D."/>
        </authorList>
    </citation>
    <scope>NUCLEOTIDE SEQUENCE [LARGE SCALE GENOMIC DNA]</scope>
</reference>
<feature type="chain" id="PRO_5016293806" evidence="1">
    <location>
        <begin position="21"/>
        <end position="108"/>
    </location>
</feature>
<dbReference type="OrthoDB" id="5540922at2"/>
<accession>A0A330L4V9</accession>
<gene>
    <name evidence="2" type="ORF">NITLEN_20433</name>
</gene>
<dbReference type="EMBL" id="OUNR01000012">
    <property type="protein sequence ID" value="SPP64793.1"/>
    <property type="molecule type" value="Genomic_DNA"/>
</dbReference>
<dbReference type="RefSeq" id="WP_121989124.1">
    <property type="nucleotide sequence ID" value="NZ_OUNR01000012.1"/>
</dbReference>
<organism evidence="2 3">
    <name type="scientific">Nitrospira lenta</name>
    <dbReference type="NCBI Taxonomy" id="1436998"/>
    <lineage>
        <taxon>Bacteria</taxon>
        <taxon>Pseudomonadati</taxon>
        <taxon>Nitrospirota</taxon>
        <taxon>Nitrospiria</taxon>
        <taxon>Nitrospirales</taxon>
        <taxon>Nitrospiraceae</taxon>
        <taxon>Nitrospira</taxon>
    </lineage>
</organism>
<keyword evidence="1" id="KW-0732">Signal</keyword>
<proteinExistence type="predicted"/>
<evidence type="ECO:0000313" key="2">
    <source>
        <dbReference type="EMBL" id="SPP64793.1"/>
    </source>
</evidence>
<sequence length="108" mass="11619">MKRGFFILGLLLLLTNAACHSTQLRMPSEPIGANERSTGISEGHSGGFMLMGFIPINQNDRFQSALNTAVAKSGGTRLTDVVISERWFWTPVGNGLVFKVQGVGVAPK</sequence>
<evidence type="ECO:0000256" key="1">
    <source>
        <dbReference type="SAM" id="SignalP"/>
    </source>
</evidence>
<keyword evidence="3" id="KW-1185">Reference proteome</keyword>
<evidence type="ECO:0000313" key="3">
    <source>
        <dbReference type="Proteomes" id="UP000248168"/>
    </source>
</evidence>
<keyword evidence="2" id="KW-0449">Lipoprotein</keyword>
<feature type="signal peptide" evidence="1">
    <location>
        <begin position="1"/>
        <end position="20"/>
    </location>
</feature>